<evidence type="ECO:0000313" key="6">
    <source>
        <dbReference type="WBParaSite" id="ACAC_0000927001-mRNA-1"/>
    </source>
</evidence>
<accession>A0A158PAC0</accession>
<evidence type="ECO:0000256" key="2">
    <source>
        <dbReference type="ARBA" id="ARBA00007925"/>
    </source>
</evidence>
<protein>
    <recommendedName>
        <fullName evidence="3">Mini-chromosome maintenance complex-binding protein</fullName>
    </recommendedName>
</protein>
<organism evidence="5 6">
    <name type="scientific">Angiostrongylus cantonensis</name>
    <name type="common">Rat lungworm</name>
    <dbReference type="NCBI Taxonomy" id="6313"/>
    <lineage>
        <taxon>Eukaryota</taxon>
        <taxon>Metazoa</taxon>
        <taxon>Ecdysozoa</taxon>
        <taxon>Nematoda</taxon>
        <taxon>Chromadorea</taxon>
        <taxon>Rhabditida</taxon>
        <taxon>Rhabditina</taxon>
        <taxon>Rhabditomorpha</taxon>
        <taxon>Strongyloidea</taxon>
        <taxon>Metastrongylidae</taxon>
        <taxon>Angiostrongylus</taxon>
    </lineage>
</organism>
<dbReference type="Pfam" id="PF09739">
    <property type="entry name" value="MCM_bind"/>
    <property type="match status" value="1"/>
</dbReference>
<dbReference type="PANTHER" id="PTHR13489:SF0">
    <property type="entry name" value="MINI-CHROMOSOME MAINTENANCE COMPLEX-BINDING PROTEIN"/>
    <property type="match status" value="1"/>
</dbReference>
<proteinExistence type="inferred from homology"/>
<evidence type="ECO:0000256" key="4">
    <source>
        <dbReference type="ARBA" id="ARBA00023242"/>
    </source>
</evidence>
<evidence type="ECO:0000256" key="3">
    <source>
        <dbReference type="ARBA" id="ARBA00015405"/>
    </source>
</evidence>
<keyword evidence="4" id="KW-0539">Nucleus</keyword>
<dbReference type="STRING" id="6313.A0A158PAC0"/>
<reference evidence="5" key="1">
    <citation type="submission" date="2012-09" db="EMBL/GenBank/DDBJ databases">
        <authorList>
            <person name="Martin A.A."/>
        </authorList>
    </citation>
    <scope>NUCLEOTIDE SEQUENCE</scope>
</reference>
<name>A0A158PAC0_ANGCA</name>
<dbReference type="InterPro" id="IPR019140">
    <property type="entry name" value="MCM_complex-bd"/>
</dbReference>
<dbReference type="Proteomes" id="UP000035642">
    <property type="component" value="Unassembled WGS sequence"/>
</dbReference>
<evidence type="ECO:0000256" key="1">
    <source>
        <dbReference type="ARBA" id="ARBA00004123"/>
    </source>
</evidence>
<comment type="subcellular location">
    <subcellularLocation>
        <location evidence="1">Nucleus</location>
    </subcellularLocation>
</comment>
<dbReference type="GO" id="GO:0005634">
    <property type="term" value="C:nucleus"/>
    <property type="evidence" value="ECO:0007669"/>
    <property type="project" value="UniProtKB-SubCell"/>
</dbReference>
<reference evidence="6" key="2">
    <citation type="submission" date="2016-04" db="UniProtKB">
        <authorList>
            <consortium name="WormBaseParasite"/>
        </authorList>
    </citation>
    <scope>IDENTIFICATION</scope>
</reference>
<dbReference type="PANTHER" id="PTHR13489">
    <property type="entry name" value="MINI-CHROMOSOME MAINTENANCE COMPLEX-BINDING PROTEIN"/>
    <property type="match status" value="1"/>
</dbReference>
<dbReference type="AlphaFoldDB" id="A0A158PAC0"/>
<keyword evidence="5" id="KW-1185">Reference proteome</keyword>
<dbReference type="WBParaSite" id="ACAC_0000927001-mRNA-1">
    <property type="protein sequence ID" value="ACAC_0000927001-mRNA-1"/>
    <property type="gene ID" value="ACAC_0000927001"/>
</dbReference>
<evidence type="ECO:0000313" key="5">
    <source>
        <dbReference type="Proteomes" id="UP000035642"/>
    </source>
</evidence>
<dbReference type="GO" id="GO:0003682">
    <property type="term" value="F:chromatin binding"/>
    <property type="evidence" value="ECO:0007669"/>
    <property type="project" value="TreeGrafter"/>
</dbReference>
<sequence>MAPAPETASRDFMKVVEELWEKNSAVYKISPNQFMDDDIIDNANHAVRNCYKMVMVPGAVDWWLNDFIQTHTTALCNPNEGQMEECAAPVPGSVSEFVLDNDSSELKPNTVVDVYGYLSMPMDTDAEDNSSKLFNVHVLRISEVAHVAPDLTYSSNCNIFSVFYFHVVYGMIPLSFVDQQSLRSDLVKNISYSRPNGSSPLCFMPLNIVGVEDSQAVNSIMELTQHLMPKVKLLTITPDLLSQKRFAPFKDYVSDDLLQGELQLSNGTVLVIDETQLPSGSFPVSGFVEENLKVLEDLVVAQKMEYNYSFYKIPMDVDYNILILSRKESRLFKEIALYFTYEVVLSI</sequence>
<comment type="similarity">
    <text evidence="2">Belongs to the MCMBP family.</text>
</comment>
<dbReference type="GO" id="GO:0006261">
    <property type="term" value="P:DNA-templated DNA replication"/>
    <property type="evidence" value="ECO:0007669"/>
    <property type="project" value="TreeGrafter"/>
</dbReference>